<keyword evidence="2" id="KW-1185">Reference proteome</keyword>
<dbReference type="SUPFAM" id="SSF53850">
    <property type="entry name" value="Periplasmic binding protein-like II"/>
    <property type="match status" value="1"/>
</dbReference>
<evidence type="ECO:0000313" key="1">
    <source>
        <dbReference type="EMBL" id="KAK9881439.1"/>
    </source>
</evidence>
<dbReference type="Proteomes" id="UP001431783">
    <property type="component" value="Unassembled WGS sequence"/>
</dbReference>
<protein>
    <submittedName>
        <fullName evidence="1">Uncharacterized protein</fullName>
    </submittedName>
</protein>
<proteinExistence type="predicted"/>
<evidence type="ECO:0000313" key="2">
    <source>
        <dbReference type="Proteomes" id="UP001431783"/>
    </source>
</evidence>
<dbReference type="AlphaFoldDB" id="A0AAW1UL18"/>
<accession>A0AAW1UL18</accession>
<name>A0AAW1UL18_9CUCU</name>
<sequence>MQLKLPGSLSLTLMQCINIIVKNVTKPMDSINVFNMEVNYDFPTTRLDLTQTLPSKFDHTPKPQFYILGDLTQKQLDVTLYQFKDFQANLFNPWAKFMFLGSNFTRDFVGAVSRENIYNALFLNTVTGKIYTFFPYSGKRFISTPTLRIIGECDCDALNGNELFPAKYPDNWEGYELSVLMEKFELYTLCPDCEGPGIEIAILQLIANHLKMRSRFVFSNKILLDTFHKQNVYDALIGDRIVLPLRSFEQSVAYLHDHLRWFVPSPRKMYGWFDNFFANDTVFPQKFETTEDIAKYHLKVGSLTPIGEEYVFKSEGLEQYPRFLHVSIKQLETFFLETNIEEKEEIAILCLSRLGRHLTHKYLNRFTGLPYFKELRKPYFEDHSMAIFTKGNPVFLVVNRKLELLIESGIINKIIGKHGKYISASKNVNTIGKLNLKYTQVPLIILGIAGSQDLIVGVADFNRKISSSNIDTLPSNMVKEKVWCSED</sequence>
<gene>
    <name evidence="1" type="ORF">WA026_016326</name>
</gene>
<reference evidence="1 2" key="1">
    <citation type="submission" date="2023-03" db="EMBL/GenBank/DDBJ databases">
        <title>Genome insight into feeding habits of ladybird beetles.</title>
        <authorList>
            <person name="Li H.-S."/>
            <person name="Huang Y.-H."/>
            <person name="Pang H."/>
        </authorList>
    </citation>
    <scope>NUCLEOTIDE SEQUENCE [LARGE SCALE GENOMIC DNA]</scope>
    <source>
        <strain evidence="1">SYSU_2023b</strain>
        <tissue evidence="1">Whole body</tissue>
    </source>
</reference>
<dbReference type="EMBL" id="JARQZJ010000069">
    <property type="protein sequence ID" value="KAK9881439.1"/>
    <property type="molecule type" value="Genomic_DNA"/>
</dbReference>
<comment type="caution">
    <text evidence="1">The sequence shown here is derived from an EMBL/GenBank/DDBJ whole genome shotgun (WGS) entry which is preliminary data.</text>
</comment>
<organism evidence="1 2">
    <name type="scientific">Henosepilachna vigintioctopunctata</name>
    <dbReference type="NCBI Taxonomy" id="420089"/>
    <lineage>
        <taxon>Eukaryota</taxon>
        <taxon>Metazoa</taxon>
        <taxon>Ecdysozoa</taxon>
        <taxon>Arthropoda</taxon>
        <taxon>Hexapoda</taxon>
        <taxon>Insecta</taxon>
        <taxon>Pterygota</taxon>
        <taxon>Neoptera</taxon>
        <taxon>Endopterygota</taxon>
        <taxon>Coleoptera</taxon>
        <taxon>Polyphaga</taxon>
        <taxon>Cucujiformia</taxon>
        <taxon>Coccinelloidea</taxon>
        <taxon>Coccinellidae</taxon>
        <taxon>Epilachninae</taxon>
        <taxon>Epilachnini</taxon>
        <taxon>Henosepilachna</taxon>
    </lineage>
</organism>